<dbReference type="OrthoDB" id="2342176at2759"/>
<comment type="caution">
    <text evidence="2">The sequence shown here is derived from an EMBL/GenBank/DDBJ whole genome shotgun (WGS) entry which is preliminary data.</text>
</comment>
<evidence type="ECO:0000313" key="3">
    <source>
        <dbReference type="Proteomes" id="UP000188320"/>
    </source>
</evidence>
<reference evidence="3" key="1">
    <citation type="submission" date="2017-01" db="EMBL/GenBank/DDBJ databases">
        <authorList>
            <person name="Wang Y."/>
            <person name="White M."/>
            <person name="Kvist S."/>
            <person name="Moncalvo J.-M."/>
        </authorList>
    </citation>
    <scope>NUCLEOTIDE SEQUENCE [LARGE SCALE GENOMIC DNA]</scope>
    <source>
        <strain evidence="3">COL-18-3</strain>
    </source>
</reference>
<name>A0A1R1PP23_ZANCU</name>
<dbReference type="EMBL" id="LSSK01000608">
    <property type="protein sequence ID" value="OMH82717.1"/>
    <property type="molecule type" value="Genomic_DNA"/>
</dbReference>
<keyword evidence="3" id="KW-1185">Reference proteome</keyword>
<evidence type="ECO:0000256" key="1">
    <source>
        <dbReference type="SAM" id="MobiDB-lite"/>
    </source>
</evidence>
<gene>
    <name evidence="2" type="ORF">AX774_g3789</name>
</gene>
<dbReference type="Gene3D" id="2.70.50.70">
    <property type="match status" value="1"/>
</dbReference>
<dbReference type="AlphaFoldDB" id="A0A1R1PP23"/>
<protein>
    <submittedName>
        <fullName evidence="2">Uncharacterized protein</fullName>
    </submittedName>
</protein>
<feature type="compositionally biased region" description="Basic and acidic residues" evidence="1">
    <location>
        <begin position="430"/>
        <end position="447"/>
    </location>
</feature>
<sequence length="527" mass="58759">MVEPCPRLSPNNPLCPQNDPIDYNIKSPIGSQWRKDQPLCKTKTKSSRIVDTWKAGSAVTVRFREDGSTHGGGHCQFAVSYDDGDTFVVIKDVLQHCFTKGRYRESSTEILAYEIQLPFTIPSCANCIFAWTWINADGTREYYMNCADIAIKGVNGGTLVGPKLLVANYGSDTPVIPEFNGNYSMGIDLFDARPTITATGDYSNPDYISSSFPTPAPDSIKYSQSYMQIGIPTVTYSEINFYSAYARTDTRITRRPETAFLNDDTSNTRVYYVESQFSGAVSHQAAYGNTYNLYKNMTQDYGSLNTRYLPSNTATNEFYKNPVVCPNLCTPVFINNTAGEYYRDVSALTATEPSNGTKNVNGMTKTIRVNYIKHTIGRNSVYFSGVVIASYIHPESTKPKGMIAPAPTYPVPYANVNNYDYTGQNNKNPYEPKKPLKDVKTPPRNIEKNLGYSYPPEYFQNDEKIYLDSTKAGGNRYAEMKTVCFRDMELGNGIAAGPVYGSAVISEPPPFTPSYTPERDTYSGYTR</sequence>
<feature type="region of interest" description="Disordered" evidence="1">
    <location>
        <begin position="424"/>
        <end position="447"/>
    </location>
</feature>
<organism evidence="2 3">
    <name type="scientific">Zancudomyces culisetae</name>
    <name type="common">Gut fungus</name>
    <name type="synonym">Smittium culisetae</name>
    <dbReference type="NCBI Taxonomy" id="1213189"/>
    <lineage>
        <taxon>Eukaryota</taxon>
        <taxon>Fungi</taxon>
        <taxon>Fungi incertae sedis</taxon>
        <taxon>Zoopagomycota</taxon>
        <taxon>Kickxellomycotina</taxon>
        <taxon>Harpellomycetes</taxon>
        <taxon>Harpellales</taxon>
        <taxon>Legeriomycetaceae</taxon>
        <taxon>Zancudomyces</taxon>
    </lineage>
</organism>
<accession>A0A1R1PP23</accession>
<dbReference type="Proteomes" id="UP000188320">
    <property type="component" value="Unassembled WGS sequence"/>
</dbReference>
<dbReference type="PANTHER" id="PTHR36182">
    <property type="entry name" value="PROTEIN, PUTATIVE (AFU_ORTHOLOGUE AFUA_6G10930)-RELATED"/>
    <property type="match status" value="1"/>
</dbReference>
<evidence type="ECO:0000313" key="2">
    <source>
        <dbReference type="EMBL" id="OMH82717.1"/>
    </source>
</evidence>
<dbReference type="PANTHER" id="PTHR36182:SF1">
    <property type="entry name" value="PROTEIN, PUTATIVE (AFU_ORTHOLOGUE AFUA_6G10930)-RELATED"/>
    <property type="match status" value="1"/>
</dbReference>
<proteinExistence type="predicted"/>
<feature type="region of interest" description="Disordered" evidence="1">
    <location>
        <begin position="506"/>
        <end position="527"/>
    </location>
</feature>